<name>A0A5P8I0M0_CONMA</name>
<protein>
    <submittedName>
        <fullName evidence="2">Conotoxin superfamily J</fullName>
    </submittedName>
</protein>
<reference evidence="2" key="1">
    <citation type="journal article" date="2019" name="Mar. Drugs">
        <title>Conotoxin diversity in the venom gland transcriptome of the Magician's Cone, Pionoconus magus.</title>
        <authorList>
            <person name="Pardos-Blas J.R."/>
            <person name="Irisarri I."/>
            <person name="Abalde S."/>
            <person name="Tenorio M.J."/>
            <person name="Zardoya R."/>
        </authorList>
    </citation>
    <scope>NUCLEOTIDE SEQUENCE</scope>
    <source>
        <tissue evidence="2">Venom gland</tissue>
    </source>
</reference>
<accession>A0A5P8I0M0</accession>
<keyword evidence="1" id="KW-0732">Signal</keyword>
<dbReference type="AlphaFoldDB" id="A0A5P8I0M0"/>
<feature type="signal peptide" evidence="1">
    <location>
        <begin position="1"/>
        <end position="24"/>
    </location>
</feature>
<dbReference type="EMBL" id="MN517337">
    <property type="protein sequence ID" value="QFQ61020.1"/>
    <property type="molecule type" value="mRNA"/>
</dbReference>
<feature type="chain" id="PRO_5024409822" evidence="1">
    <location>
        <begin position="25"/>
        <end position="85"/>
    </location>
</feature>
<evidence type="ECO:0000313" key="2">
    <source>
        <dbReference type="EMBL" id="QFQ61020.1"/>
    </source>
</evidence>
<organism evidence="2">
    <name type="scientific">Conus magus</name>
    <name type="common">Magical cone</name>
    <dbReference type="NCBI Taxonomy" id="6492"/>
    <lineage>
        <taxon>Eukaryota</taxon>
        <taxon>Metazoa</taxon>
        <taxon>Spiralia</taxon>
        <taxon>Lophotrochozoa</taxon>
        <taxon>Mollusca</taxon>
        <taxon>Gastropoda</taxon>
        <taxon>Caenogastropoda</taxon>
        <taxon>Neogastropoda</taxon>
        <taxon>Conoidea</taxon>
        <taxon>Conidae</taxon>
        <taxon>Conus</taxon>
        <taxon>Pionoconus</taxon>
    </lineage>
</organism>
<proteinExistence type="evidence at transcript level"/>
<evidence type="ECO:0000256" key="1">
    <source>
        <dbReference type="SAM" id="SignalP"/>
    </source>
</evidence>
<sequence>MTSVQSVTCCCLLWLMLSVQLVTPDSPATAQLSRHLTARVPVGDPLQHTCSEWCNEGQDVAVCTCAQRRDVVSSSLRRRKRSMRL</sequence>